<dbReference type="HAMAP" id="MF_00531">
    <property type="entry name" value="Ribosomal_uS19"/>
    <property type="match status" value="1"/>
</dbReference>
<sequence>MRPSIALLARSAWKGPFFTSFPNVAESLRTNTPIRTTARSCTILPNFIGMRFLVHNGKQYVPVHVTPEMVGFKLGQFAPSRQPYKGR</sequence>
<accession>A0A238FIG0</accession>
<keyword evidence="2 4" id="KW-0689">Ribosomal protein</keyword>
<keyword evidence="3 4" id="KW-0687">Ribonucleoprotein</keyword>
<name>A0A238FIG0_9BASI</name>
<dbReference type="GO" id="GO:0005763">
    <property type="term" value="C:mitochondrial small ribosomal subunit"/>
    <property type="evidence" value="ECO:0007669"/>
    <property type="project" value="TreeGrafter"/>
</dbReference>
<dbReference type="PRINTS" id="PR00975">
    <property type="entry name" value="RIBOSOMALS19"/>
</dbReference>
<evidence type="ECO:0000313" key="5">
    <source>
        <dbReference type="EMBL" id="SCV73027.1"/>
    </source>
</evidence>
<gene>
    <name evidence="5" type="ORF">BQ2448_6952</name>
</gene>
<dbReference type="Gene3D" id="3.30.860.10">
    <property type="entry name" value="30s Ribosomal Protein S19, Chain A"/>
    <property type="match status" value="1"/>
</dbReference>
<dbReference type="InterPro" id="IPR002222">
    <property type="entry name" value="Ribosomal_uS19"/>
</dbReference>
<evidence type="ECO:0000256" key="3">
    <source>
        <dbReference type="ARBA" id="ARBA00023274"/>
    </source>
</evidence>
<comment type="similarity">
    <text evidence="1 4">Belongs to the universal ribosomal protein uS19 family.</text>
</comment>
<evidence type="ECO:0000313" key="6">
    <source>
        <dbReference type="Proteomes" id="UP000198372"/>
    </source>
</evidence>
<dbReference type="OrthoDB" id="2043at2759"/>
<dbReference type="PANTHER" id="PTHR11880">
    <property type="entry name" value="RIBOSOMAL PROTEIN S19P FAMILY MEMBER"/>
    <property type="match status" value="1"/>
</dbReference>
<dbReference type="STRING" id="269621.A0A238FIG0"/>
<dbReference type="Proteomes" id="UP000198372">
    <property type="component" value="Unassembled WGS sequence"/>
</dbReference>
<protein>
    <submittedName>
        <fullName evidence="5">BQ2448_6952 protein</fullName>
    </submittedName>
</protein>
<dbReference type="PIRSF" id="PIRSF002144">
    <property type="entry name" value="Ribosomal_S19"/>
    <property type="match status" value="1"/>
</dbReference>
<dbReference type="GO" id="GO:0000028">
    <property type="term" value="P:ribosomal small subunit assembly"/>
    <property type="evidence" value="ECO:0007669"/>
    <property type="project" value="TreeGrafter"/>
</dbReference>
<evidence type="ECO:0000256" key="1">
    <source>
        <dbReference type="ARBA" id="ARBA00007345"/>
    </source>
</evidence>
<proteinExistence type="inferred from homology"/>
<dbReference type="GO" id="GO:0006412">
    <property type="term" value="P:translation"/>
    <property type="evidence" value="ECO:0007669"/>
    <property type="project" value="InterPro"/>
</dbReference>
<dbReference type="GO" id="GO:0003735">
    <property type="term" value="F:structural constituent of ribosome"/>
    <property type="evidence" value="ECO:0007669"/>
    <property type="project" value="InterPro"/>
</dbReference>
<dbReference type="AlphaFoldDB" id="A0A238FIG0"/>
<dbReference type="Pfam" id="PF00203">
    <property type="entry name" value="Ribosomal_S19"/>
    <property type="match status" value="1"/>
</dbReference>
<dbReference type="InterPro" id="IPR023575">
    <property type="entry name" value="Ribosomal_uS19_SF"/>
</dbReference>
<evidence type="ECO:0000256" key="4">
    <source>
        <dbReference type="RuleBase" id="RU003485"/>
    </source>
</evidence>
<keyword evidence="6" id="KW-1185">Reference proteome</keyword>
<organism evidence="5 6">
    <name type="scientific">Microbotryum intermedium</name>
    <dbReference type="NCBI Taxonomy" id="269621"/>
    <lineage>
        <taxon>Eukaryota</taxon>
        <taxon>Fungi</taxon>
        <taxon>Dikarya</taxon>
        <taxon>Basidiomycota</taxon>
        <taxon>Pucciniomycotina</taxon>
        <taxon>Microbotryomycetes</taxon>
        <taxon>Microbotryales</taxon>
        <taxon>Microbotryaceae</taxon>
        <taxon>Microbotryum</taxon>
    </lineage>
</organism>
<reference evidence="6" key="1">
    <citation type="submission" date="2016-09" db="EMBL/GenBank/DDBJ databases">
        <authorList>
            <person name="Jeantristanb JTB J.-T."/>
            <person name="Ricardo R."/>
        </authorList>
    </citation>
    <scope>NUCLEOTIDE SEQUENCE [LARGE SCALE GENOMIC DNA]</scope>
</reference>
<evidence type="ECO:0000256" key="2">
    <source>
        <dbReference type="ARBA" id="ARBA00022980"/>
    </source>
</evidence>
<dbReference type="EMBL" id="FMSP01000017">
    <property type="protein sequence ID" value="SCV73027.1"/>
    <property type="molecule type" value="Genomic_DNA"/>
</dbReference>
<dbReference type="PANTHER" id="PTHR11880:SF8">
    <property type="entry name" value="SMALL RIBOSOMAL SUBUNIT PROTEIN US19M"/>
    <property type="match status" value="1"/>
</dbReference>
<dbReference type="SUPFAM" id="SSF54570">
    <property type="entry name" value="Ribosomal protein S19"/>
    <property type="match status" value="1"/>
</dbReference>